<evidence type="ECO:0000256" key="2">
    <source>
        <dbReference type="ARBA" id="ARBA00009418"/>
    </source>
</evidence>
<keyword evidence="3 9" id="KW-0690">Ribosome biogenesis</keyword>
<evidence type="ECO:0000256" key="9">
    <source>
        <dbReference type="RuleBase" id="RU368027"/>
    </source>
</evidence>
<name>A0AAN6JKV5_9BASI</name>
<dbReference type="Pfam" id="PF06102">
    <property type="entry name" value="RRP36"/>
    <property type="match status" value="1"/>
</dbReference>
<evidence type="ECO:0000256" key="3">
    <source>
        <dbReference type="ARBA" id="ARBA00022517"/>
    </source>
</evidence>
<feature type="compositionally biased region" description="Acidic residues" evidence="10">
    <location>
        <begin position="126"/>
        <end position="148"/>
    </location>
</feature>
<evidence type="ECO:0000256" key="10">
    <source>
        <dbReference type="SAM" id="MobiDB-lite"/>
    </source>
</evidence>
<organism evidence="11 12">
    <name type="scientific">Tilletia horrida</name>
    <dbReference type="NCBI Taxonomy" id="155126"/>
    <lineage>
        <taxon>Eukaryota</taxon>
        <taxon>Fungi</taxon>
        <taxon>Dikarya</taxon>
        <taxon>Basidiomycota</taxon>
        <taxon>Ustilaginomycotina</taxon>
        <taxon>Exobasidiomycetes</taxon>
        <taxon>Tilletiales</taxon>
        <taxon>Tilletiaceae</taxon>
        <taxon>Tilletia</taxon>
    </lineage>
</organism>
<dbReference type="PANTHER" id="PTHR21738:SF0">
    <property type="entry name" value="RIBOSOMAL RNA PROCESSING PROTEIN 36 HOMOLOG"/>
    <property type="match status" value="1"/>
</dbReference>
<keyword evidence="12" id="KW-1185">Reference proteome</keyword>
<dbReference type="GO" id="GO:0005730">
    <property type="term" value="C:nucleolus"/>
    <property type="evidence" value="ECO:0007669"/>
    <property type="project" value="UniProtKB-SubCell"/>
</dbReference>
<accession>A0AAN6JKV5</accession>
<feature type="compositionally biased region" description="Basic and acidic residues" evidence="10">
    <location>
        <begin position="150"/>
        <end position="167"/>
    </location>
</feature>
<keyword evidence="4 9" id="KW-0698">rRNA processing</keyword>
<keyword evidence="5" id="KW-0175">Coiled coil</keyword>
<feature type="compositionally biased region" description="Low complexity" evidence="10">
    <location>
        <begin position="377"/>
        <end position="397"/>
    </location>
</feature>
<evidence type="ECO:0000256" key="5">
    <source>
        <dbReference type="ARBA" id="ARBA00023054"/>
    </source>
</evidence>
<evidence type="ECO:0000256" key="8">
    <source>
        <dbReference type="ARBA" id="ARBA00025053"/>
    </source>
</evidence>
<comment type="function">
    <text evidence="8 9">Component of the 90S pre-ribosome involved in the maturation of rRNAs. Required for early cleavages of the pre-RNAs in the 40S ribosomal subunit maturation pathway.</text>
</comment>
<comment type="subcellular location">
    <subcellularLocation>
        <location evidence="1 9">Nucleus</location>
        <location evidence="1 9">Nucleolus</location>
    </subcellularLocation>
</comment>
<feature type="compositionally biased region" description="Low complexity" evidence="10">
    <location>
        <begin position="436"/>
        <end position="447"/>
    </location>
</feature>
<keyword evidence="6 9" id="KW-0539">Nucleus</keyword>
<evidence type="ECO:0000256" key="1">
    <source>
        <dbReference type="ARBA" id="ARBA00004604"/>
    </source>
</evidence>
<evidence type="ECO:0000256" key="7">
    <source>
        <dbReference type="ARBA" id="ARBA00023274"/>
    </source>
</evidence>
<proteinExistence type="inferred from homology"/>
<gene>
    <name evidence="11" type="primary">RRP36</name>
    <name evidence="11" type="ORF">OC842_002946</name>
</gene>
<comment type="subunit">
    <text evidence="9">Associates with 90S and pre-40S pre-ribosomal particles.</text>
</comment>
<protein>
    <recommendedName>
        <fullName evidence="9">rRNA biogenesis protein RRP36</fullName>
    </recommendedName>
</protein>
<feature type="region of interest" description="Disordered" evidence="10">
    <location>
        <begin position="368"/>
        <end position="465"/>
    </location>
</feature>
<evidence type="ECO:0000313" key="12">
    <source>
        <dbReference type="Proteomes" id="UP001176521"/>
    </source>
</evidence>
<comment type="similarity">
    <text evidence="2 9">Belongs to the RRP36 family.</text>
</comment>
<dbReference type="GO" id="GO:0000462">
    <property type="term" value="P:maturation of SSU-rRNA from tricistronic rRNA transcript (SSU-rRNA, 5.8S rRNA, LSU-rRNA)"/>
    <property type="evidence" value="ECO:0007669"/>
    <property type="project" value="TreeGrafter"/>
</dbReference>
<feature type="compositionally biased region" description="Acidic residues" evidence="10">
    <location>
        <begin position="66"/>
        <end position="93"/>
    </location>
</feature>
<evidence type="ECO:0000313" key="11">
    <source>
        <dbReference type="EMBL" id="KAK0533546.1"/>
    </source>
</evidence>
<reference evidence="11" key="1">
    <citation type="journal article" date="2023" name="PhytoFront">
        <title>Draft Genome Resources of Seven Strains of Tilletia horrida, Causal Agent of Kernel Smut of Rice.</title>
        <authorList>
            <person name="Khanal S."/>
            <person name="Antony Babu S."/>
            <person name="Zhou X.G."/>
        </authorList>
    </citation>
    <scope>NUCLEOTIDE SEQUENCE</scope>
    <source>
        <strain evidence="11">TX3</strain>
    </source>
</reference>
<feature type="compositionally biased region" description="Acidic residues" evidence="10">
    <location>
        <begin position="43"/>
        <end position="52"/>
    </location>
</feature>
<comment type="caution">
    <text evidence="11">The sequence shown here is derived from an EMBL/GenBank/DDBJ whole genome shotgun (WGS) entry which is preliminary data.</text>
</comment>
<sequence>MAKKQQPQHHYAQDDSDDEQPERKRGYGDEAEDDAAAAAAADSFDEEELSEDDVQRPRYAAYHGESDEDDEDEDGEDEEDEDGEEDEEDDGDADRESQLRKQMGSLPLSALLKARAALDADQAFADADDDDEDSYDDEEGDGEDDGPEPENFHKERKEISKRADKSAPTEMSSKKPVTRKRQVIDVRKNQTRDPRFGTLSTSELNTGLFTRSYSFIDQSQSAELSALRTQYADLRRAVAARCPSDERAAKGKYSAEAMAIRAERDRVGRLIKRLESVSAEKERREREAEVKRNLRKVNEERGKVGQQPVYLKRAQMKGVILQDKFERLASQGNKSKSKSRPSTRDAALPQTASNMSVDRLRALIASGSRGNTAPSLNASNGNSNSADADAVSSGNAAIRKLMVRKAKKEAKKDRRDLPFLVRGEQRSEGGAGAGAGPSSAASAAGSKRPSRGSRGGSGAKKARTQ</sequence>
<dbReference type="InterPro" id="IPR009292">
    <property type="entry name" value="RRP36"/>
</dbReference>
<dbReference type="AlphaFoldDB" id="A0AAN6JKV5"/>
<dbReference type="EMBL" id="JAPDMQ010000135">
    <property type="protein sequence ID" value="KAK0533546.1"/>
    <property type="molecule type" value="Genomic_DNA"/>
</dbReference>
<feature type="compositionally biased region" description="Basic and acidic residues" evidence="10">
    <location>
        <begin position="182"/>
        <end position="195"/>
    </location>
</feature>
<evidence type="ECO:0000256" key="4">
    <source>
        <dbReference type="ARBA" id="ARBA00022552"/>
    </source>
</evidence>
<feature type="region of interest" description="Disordered" evidence="10">
    <location>
        <begin position="329"/>
        <end position="355"/>
    </location>
</feature>
<dbReference type="GO" id="GO:0030686">
    <property type="term" value="C:90S preribosome"/>
    <property type="evidence" value="ECO:0007669"/>
    <property type="project" value="TreeGrafter"/>
</dbReference>
<dbReference type="Proteomes" id="UP001176521">
    <property type="component" value="Unassembled WGS sequence"/>
</dbReference>
<evidence type="ECO:0000256" key="6">
    <source>
        <dbReference type="ARBA" id="ARBA00023242"/>
    </source>
</evidence>
<feature type="region of interest" description="Disordered" evidence="10">
    <location>
        <begin position="1"/>
        <end position="104"/>
    </location>
</feature>
<feature type="region of interest" description="Disordered" evidence="10">
    <location>
        <begin position="122"/>
        <end position="201"/>
    </location>
</feature>
<dbReference type="PANTHER" id="PTHR21738">
    <property type="entry name" value="RIBOSOMAL RNA PROCESSING PROTEIN 36 HOMOLOG"/>
    <property type="match status" value="1"/>
</dbReference>
<feature type="compositionally biased region" description="Basic and acidic residues" evidence="10">
    <location>
        <begin position="410"/>
        <end position="427"/>
    </location>
</feature>
<keyword evidence="7 9" id="KW-0687">Ribonucleoprotein</keyword>